<sequence>MLADVARIAGTPTTPNGVRLPPAELELLEPLLRGGRTNYALRWRMIPWSIVQRILRTVPQSGFGFAAATGIGDLANESIKACFARHPRFRVRFTPTSASWLTHVERWFASITEKYLRRGMHRSIRQLDDVIRQYLDVYDAIITAGIQRHGAQRIREPRLSVEGDVMAGPLHAVQSCLVPEYPT</sequence>
<name>A0A158EGU4_9BURK</name>
<keyword evidence="2" id="KW-1185">Reference proteome</keyword>
<dbReference type="Proteomes" id="UP000071859">
    <property type="component" value="Unassembled WGS sequence"/>
</dbReference>
<evidence type="ECO:0000313" key="2">
    <source>
        <dbReference type="Proteomes" id="UP000071859"/>
    </source>
</evidence>
<gene>
    <name evidence="1" type="ORF">AWB78_07854</name>
</gene>
<proteinExistence type="predicted"/>
<accession>A0A158EGU4</accession>
<reference evidence="1" key="1">
    <citation type="submission" date="2016-01" db="EMBL/GenBank/DDBJ databases">
        <authorList>
            <person name="Peeters C."/>
        </authorList>
    </citation>
    <scope>NUCLEOTIDE SEQUENCE</scope>
    <source>
        <strain evidence="1">LMG 29321</strain>
    </source>
</reference>
<protein>
    <submittedName>
        <fullName evidence="1">Transposase</fullName>
    </submittedName>
</protein>
<comment type="caution">
    <text evidence="1">The sequence shown here is derived from an EMBL/GenBank/DDBJ whole genome shotgun (WGS) entry which is preliminary data.</text>
</comment>
<dbReference type="EMBL" id="FCOX02000099">
    <property type="protein sequence ID" value="SAL06058.1"/>
    <property type="molecule type" value="Genomic_DNA"/>
</dbReference>
<dbReference type="AlphaFoldDB" id="A0A158EGU4"/>
<organism evidence="1 2">
    <name type="scientific">Caballeronia calidae</name>
    <dbReference type="NCBI Taxonomy" id="1777139"/>
    <lineage>
        <taxon>Bacteria</taxon>
        <taxon>Pseudomonadati</taxon>
        <taxon>Pseudomonadota</taxon>
        <taxon>Betaproteobacteria</taxon>
        <taxon>Burkholderiales</taxon>
        <taxon>Burkholderiaceae</taxon>
        <taxon>Caballeronia</taxon>
    </lineage>
</organism>
<evidence type="ECO:0000313" key="1">
    <source>
        <dbReference type="EMBL" id="SAL06058.1"/>
    </source>
</evidence>